<dbReference type="STRING" id="1450648.CLORY_26320"/>
<organism evidence="4 5">
    <name type="scientific">Clostridium oryzae</name>
    <dbReference type="NCBI Taxonomy" id="1450648"/>
    <lineage>
        <taxon>Bacteria</taxon>
        <taxon>Bacillati</taxon>
        <taxon>Bacillota</taxon>
        <taxon>Clostridia</taxon>
        <taxon>Eubacteriales</taxon>
        <taxon>Clostridiaceae</taxon>
        <taxon>Clostridium</taxon>
    </lineage>
</organism>
<evidence type="ECO:0000256" key="2">
    <source>
        <dbReference type="ARBA" id="ARBA00023315"/>
    </source>
</evidence>
<reference evidence="4 5" key="1">
    <citation type="submission" date="2017-03" db="EMBL/GenBank/DDBJ databases">
        <title>Genome sequence of Clostridium oryzae DSM 28571.</title>
        <authorList>
            <person name="Poehlein A."/>
            <person name="Daniel R."/>
        </authorList>
    </citation>
    <scope>NUCLEOTIDE SEQUENCE [LARGE SCALE GENOMIC DNA]</scope>
    <source>
        <strain evidence="4 5">DSM 28571</strain>
    </source>
</reference>
<dbReference type="PANTHER" id="PTHR43800:SF1">
    <property type="entry name" value="PEPTIDYL-LYSINE N-ACETYLTRANSFERASE YJAB"/>
    <property type="match status" value="1"/>
</dbReference>
<evidence type="ECO:0000259" key="3">
    <source>
        <dbReference type="PROSITE" id="PS51186"/>
    </source>
</evidence>
<dbReference type="InterPro" id="IPR016181">
    <property type="entry name" value="Acyl_CoA_acyltransferase"/>
</dbReference>
<evidence type="ECO:0000256" key="1">
    <source>
        <dbReference type="ARBA" id="ARBA00022679"/>
    </source>
</evidence>
<dbReference type="Gene3D" id="3.40.630.30">
    <property type="match status" value="1"/>
</dbReference>
<dbReference type="SUPFAM" id="SSF55729">
    <property type="entry name" value="Acyl-CoA N-acyltransferases (Nat)"/>
    <property type="match status" value="1"/>
</dbReference>
<dbReference type="AlphaFoldDB" id="A0A1V4ILN7"/>
<comment type="caution">
    <text evidence="4">The sequence shown here is derived from an EMBL/GenBank/DDBJ whole genome shotgun (WGS) entry which is preliminary data.</text>
</comment>
<protein>
    <submittedName>
        <fullName evidence="4">Putative N-acetyltransferase YjaB</fullName>
        <ecNumber evidence="4">2.3.1.-</ecNumber>
    </submittedName>
</protein>
<feature type="domain" description="N-acetyltransferase" evidence="3">
    <location>
        <begin position="1"/>
        <end position="143"/>
    </location>
</feature>
<evidence type="ECO:0000313" key="5">
    <source>
        <dbReference type="Proteomes" id="UP000190080"/>
    </source>
</evidence>
<dbReference type="PANTHER" id="PTHR43800">
    <property type="entry name" value="PEPTIDYL-LYSINE N-ACETYLTRANSFERASE YJAB"/>
    <property type="match status" value="1"/>
</dbReference>
<evidence type="ECO:0000313" key="4">
    <source>
        <dbReference type="EMBL" id="OPJ60764.1"/>
    </source>
</evidence>
<sequence length="143" mass="16963">MIKELEDFDVDEVMDIWLRTNIEAHSFIPKQYWINNFDIVKNQYIPASKTFVYMDGEAVRGFISVMDNLFIGALFVSQDYQGKQIGRQLMDYCKGQYPKLELCVYKENTKALNFYKRCDFAIKSEQINKDSGFLEYVMNWTKK</sequence>
<dbReference type="RefSeq" id="WP_079425182.1">
    <property type="nucleotide sequence ID" value="NZ_MZGV01000028.1"/>
</dbReference>
<dbReference type="OrthoDB" id="88131at2"/>
<keyword evidence="5" id="KW-1185">Reference proteome</keyword>
<accession>A0A1V4ILN7</accession>
<dbReference type="PROSITE" id="PS51186">
    <property type="entry name" value="GNAT"/>
    <property type="match status" value="1"/>
</dbReference>
<proteinExistence type="predicted"/>
<keyword evidence="2 4" id="KW-0012">Acyltransferase</keyword>
<dbReference type="InterPro" id="IPR000182">
    <property type="entry name" value="GNAT_dom"/>
</dbReference>
<gene>
    <name evidence="4" type="primary">yjaB</name>
    <name evidence="4" type="ORF">CLORY_26320</name>
</gene>
<dbReference type="GO" id="GO:0016747">
    <property type="term" value="F:acyltransferase activity, transferring groups other than amino-acyl groups"/>
    <property type="evidence" value="ECO:0007669"/>
    <property type="project" value="InterPro"/>
</dbReference>
<name>A0A1V4ILN7_9CLOT</name>
<keyword evidence="1 4" id="KW-0808">Transferase</keyword>
<dbReference type="EMBL" id="MZGV01000028">
    <property type="protein sequence ID" value="OPJ60764.1"/>
    <property type="molecule type" value="Genomic_DNA"/>
</dbReference>
<dbReference type="EC" id="2.3.1.-" evidence="4"/>
<dbReference type="Pfam" id="PF13673">
    <property type="entry name" value="Acetyltransf_10"/>
    <property type="match status" value="1"/>
</dbReference>
<dbReference type="CDD" id="cd04301">
    <property type="entry name" value="NAT_SF"/>
    <property type="match status" value="1"/>
</dbReference>
<dbReference type="NCBIfam" id="NF007853">
    <property type="entry name" value="PRK10562.1"/>
    <property type="match status" value="1"/>
</dbReference>
<dbReference type="Proteomes" id="UP000190080">
    <property type="component" value="Unassembled WGS sequence"/>
</dbReference>